<name>A0A150SGJ1_SORCE</name>
<dbReference type="Gene3D" id="3.90.1570.10">
    <property type="entry name" value="tt1808, chain A"/>
    <property type="match status" value="1"/>
</dbReference>
<dbReference type="InterPro" id="IPR011335">
    <property type="entry name" value="Restrct_endonuc-II-like"/>
</dbReference>
<reference evidence="3 4" key="1">
    <citation type="submission" date="2014-02" db="EMBL/GenBank/DDBJ databases">
        <title>The small core and large imbalanced accessory genome model reveals a collaborative survival strategy of Sorangium cellulosum strains in nature.</title>
        <authorList>
            <person name="Han K."/>
            <person name="Peng R."/>
            <person name="Blom J."/>
            <person name="Li Y.-Z."/>
        </authorList>
    </citation>
    <scope>NUCLEOTIDE SEQUENCE [LARGE SCALE GENOMIC DNA]</scope>
    <source>
        <strain evidence="3 4">So0011-07</strain>
    </source>
</reference>
<evidence type="ECO:0000256" key="1">
    <source>
        <dbReference type="SAM" id="Coils"/>
    </source>
</evidence>
<dbReference type="InterPro" id="IPR008538">
    <property type="entry name" value="Uma2"/>
</dbReference>
<dbReference type="Pfam" id="PF05685">
    <property type="entry name" value="Uma2"/>
    <property type="match status" value="1"/>
</dbReference>
<feature type="coiled-coil region" evidence="1">
    <location>
        <begin position="194"/>
        <end position="239"/>
    </location>
</feature>
<dbReference type="SUPFAM" id="SSF52980">
    <property type="entry name" value="Restriction endonuclease-like"/>
    <property type="match status" value="1"/>
</dbReference>
<dbReference type="AlphaFoldDB" id="A0A150SGJ1"/>
<dbReference type="CDD" id="cd06260">
    <property type="entry name" value="DUF820-like"/>
    <property type="match status" value="1"/>
</dbReference>
<evidence type="ECO:0000259" key="2">
    <source>
        <dbReference type="Pfam" id="PF05685"/>
    </source>
</evidence>
<keyword evidence="1" id="KW-0175">Coiled coil</keyword>
<comment type="caution">
    <text evidence="3">The sequence shown here is derived from an EMBL/GenBank/DDBJ whole genome shotgun (WGS) entry which is preliminary data.</text>
</comment>
<gene>
    <name evidence="3" type="ORF">BE17_38980</name>
</gene>
<evidence type="ECO:0000313" key="3">
    <source>
        <dbReference type="EMBL" id="KYF91603.1"/>
    </source>
</evidence>
<organism evidence="3 4">
    <name type="scientific">Sorangium cellulosum</name>
    <name type="common">Polyangium cellulosum</name>
    <dbReference type="NCBI Taxonomy" id="56"/>
    <lineage>
        <taxon>Bacteria</taxon>
        <taxon>Pseudomonadati</taxon>
        <taxon>Myxococcota</taxon>
        <taxon>Polyangia</taxon>
        <taxon>Polyangiales</taxon>
        <taxon>Polyangiaceae</taxon>
        <taxon>Sorangium</taxon>
    </lineage>
</organism>
<dbReference type="Proteomes" id="UP000075635">
    <property type="component" value="Unassembled WGS sequence"/>
</dbReference>
<dbReference type="PANTHER" id="PTHR33352">
    <property type="entry name" value="SLR1095 PROTEIN"/>
    <property type="match status" value="1"/>
</dbReference>
<proteinExistence type="predicted"/>
<feature type="domain" description="Putative restriction endonuclease" evidence="2">
    <location>
        <begin position="26"/>
        <end position="165"/>
    </location>
</feature>
<protein>
    <recommendedName>
        <fullName evidence="2">Putative restriction endonuclease domain-containing protein</fullName>
    </recommendedName>
</protein>
<dbReference type="EMBL" id="JEMB01001004">
    <property type="protein sequence ID" value="KYF91603.1"/>
    <property type="molecule type" value="Genomic_DNA"/>
</dbReference>
<dbReference type="InterPro" id="IPR012296">
    <property type="entry name" value="Nuclease_put_TT1808"/>
</dbReference>
<sequence>MTPAERERLLVRILDALSDPRSAMAEGRPHHKAKVRAIDMLTLHFGSTGRVIYLAEELAVLYPGEEVFAPDILAVLDVPQPEDDPRMAWVVADEGRGLSMVLEVLHQGNRNKDLVANVERYARLGIPEYFVYDRLRQQVHGYRLPEPDAARYQRIVPQMGRHASSVLGLDLAVVGDRLQFFHGMAELFGSADLIGRLKGMMESLEARTEQAQAQAEQAQAQAEQAQAQAEQAMAGLREAILAALSMRQIPCQDEARARLLACQEPATLQRWLLRAMSAGSLDEIFAE</sequence>
<dbReference type="PANTHER" id="PTHR33352:SF3">
    <property type="entry name" value="SLR1612 PROTEIN"/>
    <property type="match status" value="1"/>
</dbReference>
<accession>A0A150SGJ1</accession>
<evidence type="ECO:0000313" key="4">
    <source>
        <dbReference type="Proteomes" id="UP000075635"/>
    </source>
</evidence>